<name>A0A511RIW0_9DEIN</name>
<reference evidence="2 3" key="1">
    <citation type="submission" date="2019-07" db="EMBL/GenBank/DDBJ databases">
        <title>Whole genome shotgun sequence of Oceanithermus desulfurans NBRC 100063.</title>
        <authorList>
            <person name="Hosoyama A."/>
            <person name="Uohara A."/>
            <person name="Ohji S."/>
            <person name="Ichikawa N."/>
        </authorList>
    </citation>
    <scope>NUCLEOTIDE SEQUENCE [LARGE SCALE GENOMIC DNA]</scope>
    <source>
        <strain evidence="2 3">NBRC 100063</strain>
    </source>
</reference>
<dbReference type="Gene3D" id="2.60.120.10">
    <property type="entry name" value="Jelly Rolls"/>
    <property type="match status" value="1"/>
</dbReference>
<evidence type="ECO:0000313" key="2">
    <source>
        <dbReference type="EMBL" id="GEM89579.1"/>
    </source>
</evidence>
<organism evidence="2 3">
    <name type="scientific">Oceanithermus desulfurans NBRC 100063</name>
    <dbReference type="NCBI Taxonomy" id="1227550"/>
    <lineage>
        <taxon>Bacteria</taxon>
        <taxon>Thermotogati</taxon>
        <taxon>Deinococcota</taxon>
        <taxon>Deinococci</taxon>
        <taxon>Thermales</taxon>
        <taxon>Thermaceae</taxon>
        <taxon>Oceanithermus</taxon>
    </lineage>
</organism>
<dbReference type="PANTHER" id="PTHR37694">
    <property type="entry name" value="SLR8022 PROTEIN"/>
    <property type="match status" value="1"/>
</dbReference>
<evidence type="ECO:0000259" key="1">
    <source>
        <dbReference type="Pfam" id="PF07883"/>
    </source>
</evidence>
<protein>
    <submittedName>
        <fullName evidence="2">Cupin</fullName>
    </submittedName>
</protein>
<dbReference type="Pfam" id="PF07883">
    <property type="entry name" value="Cupin_2"/>
    <property type="match status" value="1"/>
</dbReference>
<comment type="caution">
    <text evidence="2">The sequence shown here is derived from an EMBL/GenBank/DDBJ whole genome shotgun (WGS) entry which is preliminary data.</text>
</comment>
<sequence>MGEGQMEIIDANEVAGAQARKLYDHPQGQALLVELEPGEALRRHTAPVDIFIYLLEGEGVVQVGEASARVRPDLLIPCAAGVPHALENTGVGRLRALVVKLGSK</sequence>
<proteinExistence type="predicted"/>
<dbReference type="Proteomes" id="UP000321827">
    <property type="component" value="Unassembled WGS sequence"/>
</dbReference>
<dbReference type="PANTHER" id="PTHR37694:SF1">
    <property type="entry name" value="SLR8022 PROTEIN"/>
    <property type="match status" value="1"/>
</dbReference>
<dbReference type="InterPro" id="IPR011051">
    <property type="entry name" value="RmlC_Cupin_sf"/>
</dbReference>
<dbReference type="AlphaFoldDB" id="A0A511RIW0"/>
<feature type="domain" description="Cupin type-2" evidence="1">
    <location>
        <begin position="32"/>
        <end position="99"/>
    </location>
</feature>
<accession>A0A511RIW0</accession>
<dbReference type="InterPro" id="IPR013096">
    <property type="entry name" value="Cupin_2"/>
</dbReference>
<dbReference type="EMBL" id="BJXN01000006">
    <property type="protein sequence ID" value="GEM89579.1"/>
    <property type="molecule type" value="Genomic_DNA"/>
</dbReference>
<evidence type="ECO:0000313" key="3">
    <source>
        <dbReference type="Proteomes" id="UP000321827"/>
    </source>
</evidence>
<dbReference type="InterPro" id="IPR014710">
    <property type="entry name" value="RmlC-like_jellyroll"/>
</dbReference>
<dbReference type="SUPFAM" id="SSF51182">
    <property type="entry name" value="RmlC-like cupins"/>
    <property type="match status" value="1"/>
</dbReference>
<gene>
    <name evidence="2" type="ORF">ODE01S_10130</name>
</gene>